<comment type="caution">
    <text evidence="2">The sequence shown here is derived from an EMBL/GenBank/DDBJ whole genome shotgun (WGS) entry which is preliminary data.</text>
</comment>
<feature type="compositionally biased region" description="Basic residues" evidence="1">
    <location>
        <begin position="1"/>
        <end position="13"/>
    </location>
</feature>
<dbReference type="InParanoid" id="A0A5J5ELM9"/>
<organism evidence="2 3">
    <name type="scientific">Sphaerosporella brunnea</name>
    <dbReference type="NCBI Taxonomy" id="1250544"/>
    <lineage>
        <taxon>Eukaryota</taxon>
        <taxon>Fungi</taxon>
        <taxon>Dikarya</taxon>
        <taxon>Ascomycota</taxon>
        <taxon>Pezizomycotina</taxon>
        <taxon>Pezizomycetes</taxon>
        <taxon>Pezizales</taxon>
        <taxon>Pyronemataceae</taxon>
        <taxon>Sphaerosporella</taxon>
    </lineage>
</organism>
<dbReference type="Gene3D" id="2.120.10.70">
    <property type="entry name" value="Fucose-specific lectin"/>
    <property type="match status" value="1"/>
</dbReference>
<name>A0A5J5ELM9_9PEZI</name>
<gene>
    <name evidence="2" type="ORF">FN846DRAFT_911173</name>
</gene>
<dbReference type="AlphaFoldDB" id="A0A5J5ELM9"/>
<evidence type="ECO:0000313" key="3">
    <source>
        <dbReference type="Proteomes" id="UP000326924"/>
    </source>
</evidence>
<accession>A0A5J5ELM9</accession>
<evidence type="ECO:0000256" key="1">
    <source>
        <dbReference type="SAM" id="MobiDB-lite"/>
    </source>
</evidence>
<feature type="region of interest" description="Disordered" evidence="1">
    <location>
        <begin position="1"/>
        <end position="22"/>
    </location>
</feature>
<proteinExistence type="predicted"/>
<sequence length="343" mass="36244">MSHSHKAASKKKQQTSSPALPPMAAVASLPNPISLDAYLVFYNDMNQQLGVVQQFKSDLGQPLFNFNSQATPDVPTGEIANPSAISAVIFDSMINVYGVLNGTTKGDLLLCKVSPGFALLNIGDPPLATTNSIAACSDGKQTGSLFYLVETADRGYRIRVITLPGISTSQEIQFSLQFNPTSYLGAAYGSLPGQPADAYVAVQDIDGYIHVVSQHSGLSGQIEDGAGLQNTPIACLFIGTSLIIYFFSPASTSGISKLCRAITVDLNSFSFRTISEAPNPNGYTQLAAFSNPSSANAGLGSVILTYVQNGSNVLVSWQDSLSGFQEELAKVSEGGDDVELEDY</sequence>
<dbReference type="OrthoDB" id="5409003at2759"/>
<dbReference type="Proteomes" id="UP000326924">
    <property type="component" value="Unassembled WGS sequence"/>
</dbReference>
<keyword evidence="3" id="KW-1185">Reference proteome</keyword>
<evidence type="ECO:0008006" key="4">
    <source>
        <dbReference type="Google" id="ProtNLM"/>
    </source>
</evidence>
<protein>
    <recommendedName>
        <fullName evidence="4">Lactonase, 7-bladed beta-propeller-domain-containing protein</fullName>
    </recommendedName>
</protein>
<reference evidence="2 3" key="1">
    <citation type="submission" date="2019-09" db="EMBL/GenBank/DDBJ databases">
        <title>Draft genome of the ectomycorrhizal ascomycete Sphaerosporella brunnea.</title>
        <authorList>
            <consortium name="DOE Joint Genome Institute"/>
            <person name="Benucci G.M."/>
            <person name="Marozzi G."/>
            <person name="Antonielli L."/>
            <person name="Sanchez S."/>
            <person name="Marco P."/>
            <person name="Wang X."/>
            <person name="Falini L.B."/>
            <person name="Barry K."/>
            <person name="Haridas S."/>
            <person name="Lipzen A."/>
            <person name="Labutti K."/>
            <person name="Grigoriev I.V."/>
            <person name="Murat C."/>
            <person name="Martin F."/>
            <person name="Albertini E."/>
            <person name="Donnini D."/>
            <person name="Bonito G."/>
        </authorList>
    </citation>
    <scope>NUCLEOTIDE SEQUENCE [LARGE SCALE GENOMIC DNA]</scope>
    <source>
        <strain evidence="2 3">Sb_GMNB300</strain>
    </source>
</reference>
<evidence type="ECO:0000313" key="2">
    <source>
        <dbReference type="EMBL" id="KAA8895947.1"/>
    </source>
</evidence>
<dbReference type="EMBL" id="VXIS01000234">
    <property type="protein sequence ID" value="KAA8895947.1"/>
    <property type="molecule type" value="Genomic_DNA"/>
</dbReference>